<accession>A0A7C9RAT2</accession>
<dbReference type="Proteomes" id="UP000481252">
    <property type="component" value="Unassembled WGS sequence"/>
</dbReference>
<dbReference type="RefSeq" id="WP_165120346.1">
    <property type="nucleotide sequence ID" value="NZ_JAAKZG010000012.1"/>
</dbReference>
<dbReference type="InterPro" id="IPR000182">
    <property type="entry name" value="GNAT_dom"/>
</dbReference>
<dbReference type="GO" id="GO:0016747">
    <property type="term" value="F:acyltransferase activity, transferring groups other than amino-acyl groups"/>
    <property type="evidence" value="ECO:0007669"/>
    <property type="project" value="InterPro"/>
</dbReference>
<feature type="domain" description="N-acetyltransferase" evidence="1">
    <location>
        <begin position="18"/>
        <end position="147"/>
    </location>
</feature>
<proteinExistence type="predicted"/>
<keyword evidence="2" id="KW-0808">Transferase</keyword>
<dbReference type="Pfam" id="PF13302">
    <property type="entry name" value="Acetyltransf_3"/>
    <property type="match status" value="1"/>
</dbReference>
<sequence length="180" mass="20097">MAEQAPRHESPDRIETARLILRRPVLGDADGLYAMLSDPQLFHYSPVPLAASLMEVKLIIVDWEEHWDKGLRTYVVARKEAVGEPIGFVNIGPDEELGGALMHSASGAGLSEEIMRALIPALGLTQAWTLIDAQVAPLIRLLEKVDFHVEKVLPRHRVHPQVSTERRDCVLMRQNSVEVT</sequence>
<organism evidence="2 3">
    <name type="scientific">Mesorhizobium zhangyense</name>
    <dbReference type="NCBI Taxonomy" id="1776730"/>
    <lineage>
        <taxon>Bacteria</taxon>
        <taxon>Pseudomonadati</taxon>
        <taxon>Pseudomonadota</taxon>
        <taxon>Alphaproteobacteria</taxon>
        <taxon>Hyphomicrobiales</taxon>
        <taxon>Phyllobacteriaceae</taxon>
        <taxon>Mesorhizobium</taxon>
    </lineage>
</organism>
<dbReference type="SUPFAM" id="SSF55729">
    <property type="entry name" value="Acyl-CoA N-acyltransferases (Nat)"/>
    <property type="match status" value="1"/>
</dbReference>
<protein>
    <submittedName>
        <fullName evidence="2">GNAT family N-acetyltransferase</fullName>
    </submittedName>
</protein>
<dbReference type="AlphaFoldDB" id="A0A7C9RAT2"/>
<dbReference type="InterPro" id="IPR016181">
    <property type="entry name" value="Acyl_CoA_acyltransferase"/>
</dbReference>
<name>A0A7C9RAT2_9HYPH</name>
<evidence type="ECO:0000259" key="1">
    <source>
        <dbReference type="Pfam" id="PF13302"/>
    </source>
</evidence>
<reference evidence="2 3" key="1">
    <citation type="submission" date="2020-02" db="EMBL/GenBank/DDBJ databases">
        <title>Genome sequence of the type strain CGMCC 1.15528 of Mesorhizobium zhangyense.</title>
        <authorList>
            <person name="Gao J."/>
            <person name="Sun J."/>
        </authorList>
    </citation>
    <scope>NUCLEOTIDE SEQUENCE [LARGE SCALE GENOMIC DNA]</scope>
    <source>
        <strain evidence="2 3">CGMCC 1.15528</strain>
    </source>
</reference>
<dbReference type="Gene3D" id="3.40.630.30">
    <property type="match status" value="1"/>
</dbReference>
<dbReference type="EMBL" id="JAAKZG010000012">
    <property type="protein sequence ID" value="NGN43939.1"/>
    <property type="molecule type" value="Genomic_DNA"/>
</dbReference>
<keyword evidence="3" id="KW-1185">Reference proteome</keyword>
<evidence type="ECO:0000313" key="3">
    <source>
        <dbReference type="Proteomes" id="UP000481252"/>
    </source>
</evidence>
<gene>
    <name evidence="2" type="ORF">G6N74_23005</name>
</gene>
<comment type="caution">
    <text evidence="2">The sequence shown here is derived from an EMBL/GenBank/DDBJ whole genome shotgun (WGS) entry which is preliminary data.</text>
</comment>
<evidence type="ECO:0000313" key="2">
    <source>
        <dbReference type="EMBL" id="NGN43939.1"/>
    </source>
</evidence>